<dbReference type="Gene3D" id="1.20.1560.10">
    <property type="entry name" value="ABC transporter type 1, transmembrane domain"/>
    <property type="match status" value="1"/>
</dbReference>
<evidence type="ECO:0000256" key="1">
    <source>
        <dbReference type="ARBA" id="ARBA00004651"/>
    </source>
</evidence>
<evidence type="ECO:0000256" key="2">
    <source>
        <dbReference type="ARBA" id="ARBA00022692"/>
    </source>
</evidence>
<evidence type="ECO:0000259" key="10">
    <source>
        <dbReference type="PROSITE" id="PS50929"/>
    </source>
</evidence>
<evidence type="ECO:0000256" key="3">
    <source>
        <dbReference type="ARBA" id="ARBA00022741"/>
    </source>
</evidence>
<feature type="transmembrane region" description="Helical" evidence="8">
    <location>
        <begin position="214"/>
        <end position="234"/>
    </location>
</feature>
<dbReference type="RefSeq" id="WP_271889836.1">
    <property type="nucleotide sequence ID" value="NZ_JAQBIE010000019.1"/>
</dbReference>
<dbReference type="SUPFAM" id="SSF52540">
    <property type="entry name" value="P-loop containing nucleoside triphosphate hydrolases"/>
    <property type="match status" value="1"/>
</dbReference>
<dbReference type="NCBIfam" id="TIGR03375">
    <property type="entry name" value="type_I_sec_LssB"/>
    <property type="match status" value="1"/>
</dbReference>
<gene>
    <name evidence="12" type="ORF">PAF17_14575</name>
</gene>
<dbReference type="Proteomes" id="UP001165641">
    <property type="component" value="Unassembled WGS sequence"/>
</dbReference>
<keyword evidence="13" id="KW-1185">Reference proteome</keyword>
<dbReference type="SUPFAM" id="SSF90123">
    <property type="entry name" value="ABC transporter transmembrane region"/>
    <property type="match status" value="1"/>
</dbReference>
<dbReference type="PROSITE" id="PS00211">
    <property type="entry name" value="ABC_TRANSPORTER_1"/>
    <property type="match status" value="1"/>
</dbReference>
<keyword evidence="7 8" id="KW-0472">Membrane</keyword>
<proteinExistence type="predicted"/>
<feature type="transmembrane region" description="Helical" evidence="8">
    <location>
        <begin position="317"/>
        <end position="337"/>
    </location>
</feature>
<dbReference type="InterPro" id="IPR039421">
    <property type="entry name" value="Type_1_exporter"/>
</dbReference>
<dbReference type="InterPro" id="IPR036640">
    <property type="entry name" value="ABC1_TM_sf"/>
</dbReference>
<dbReference type="PROSITE" id="PS50893">
    <property type="entry name" value="ABC_TRANSPORTER_2"/>
    <property type="match status" value="1"/>
</dbReference>
<feature type="domain" description="ABC transmembrane type-1" evidence="10">
    <location>
        <begin position="180"/>
        <end position="453"/>
    </location>
</feature>
<feature type="transmembrane region" description="Helical" evidence="8">
    <location>
        <begin position="395"/>
        <end position="423"/>
    </location>
</feature>
<keyword evidence="3" id="KW-0547">Nucleotide-binding</keyword>
<evidence type="ECO:0000256" key="4">
    <source>
        <dbReference type="ARBA" id="ARBA00022801"/>
    </source>
</evidence>
<evidence type="ECO:0000313" key="13">
    <source>
        <dbReference type="Proteomes" id="UP001165641"/>
    </source>
</evidence>
<dbReference type="SMART" id="SM00382">
    <property type="entry name" value="AAA"/>
    <property type="match status" value="1"/>
</dbReference>
<dbReference type="Gene3D" id="3.90.70.10">
    <property type="entry name" value="Cysteine proteinases"/>
    <property type="match status" value="1"/>
</dbReference>
<dbReference type="InterPro" id="IPR003439">
    <property type="entry name" value="ABC_transporter-like_ATP-bd"/>
</dbReference>
<keyword evidence="4" id="KW-0378">Hydrolase</keyword>
<evidence type="ECO:0000256" key="7">
    <source>
        <dbReference type="ARBA" id="ARBA00023136"/>
    </source>
</evidence>
<feature type="domain" description="ABC transporter" evidence="9">
    <location>
        <begin position="492"/>
        <end position="728"/>
    </location>
</feature>
<feature type="transmembrane region" description="Helical" evidence="8">
    <location>
        <begin position="429"/>
        <end position="454"/>
    </location>
</feature>
<dbReference type="InterPro" id="IPR027417">
    <property type="entry name" value="P-loop_NTPase"/>
</dbReference>
<keyword evidence="5" id="KW-0067">ATP-binding</keyword>
<dbReference type="InterPro" id="IPR005074">
    <property type="entry name" value="Peptidase_C39"/>
</dbReference>
<feature type="domain" description="Peptidase C39" evidence="11">
    <location>
        <begin position="23"/>
        <end position="145"/>
    </location>
</feature>
<dbReference type="InterPro" id="IPR017871">
    <property type="entry name" value="ABC_transporter-like_CS"/>
</dbReference>
<evidence type="ECO:0000313" key="12">
    <source>
        <dbReference type="EMBL" id="MDB6178720.1"/>
    </source>
</evidence>
<dbReference type="Gene3D" id="3.40.50.300">
    <property type="entry name" value="P-loop containing nucleotide triphosphate hydrolases"/>
    <property type="match status" value="1"/>
</dbReference>
<protein>
    <submittedName>
        <fullName evidence="12">Type I secretion system permease/ATPase</fullName>
    </submittedName>
</protein>
<comment type="subcellular location">
    <subcellularLocation>
        <location evidence="1">Cell membrane</location>
        <topology evidence="1">Multi-pass membrane protein</topology>
    </subcellularLocation>
</comment>
<keyword evidence="2 8" id="KW-0812">Transmembrane</keyword>
<sequence length="728" mass="78302">MTPSEATVSTRAKGDITSQWNFSAKDRDHLAQAVAYCCRLEGRDIATASLIAGLALPVDAMLTPELACTAAERQGFRARLVRSALPDLPDAVLPAVLFLNGRDACVLLSRAEQTVKLFWPARSDQVLELALNDLAQNYSGHALLLRHDDASIEDMAAVQPSSRHWYWGVAARFWPDYMQVAVASAMVNLLALIMPIFTMNVYDRVFPNAALTTLWSLVAGVGIALSFDALLKWLRAAVVERVSRQVDQAVSADIFRHVADLRLESRTMASGNLMNTLKDYEQVRDFFSSQTLATLTDLGFAVLFIAVIAYLGGPLALPPAAALLVVLIMGIAILWPLRRASNQTRQTQGQKNAVAVEAISELESLKAVAGQGRMQGRWEDQVANSARAQEQSRSLALFATTLTGLAQQLASIGIVVIGVYLALDGQLTMGTVIAAMILSGRALAPTTMLANLFVRASFAFSTLKSLNQIMSLPSDNTPRSDQLNVGVAEGAISAEGVSLQYPDAPLPALEGLSLTIAPNERIAVIGAVGAGKTSMVRLLAGLYRPSTGMMLIDGLNMSQISPARLRRDVQLVPQEAVLFSGTLAENIAFGNPQASAEDIVHAARIVGVDRIAARHPSGFAMPISERGRNLSGGQRQLVALARALLLRPKVLVLDEPTSAMDQQSEKVFIQSLARVMQHHPMTLIISTHRMGLLALVDRIILLDNGQVLQDGPKADILARLAAPSEARA</sequence>
<organism evidence="12 13">
    <name type="scientific">Paracoccus onchidii</name>
    <dbReference type="NCBI Taxonomy" id="3017813"/>
    <lineage>
        <taxon>Bacteria</taxon>
        <taxon>Pseudomonadati</taxon>
        <taxon>Pseudomonadota</taxon>
        <taxon>Alphaproteobacteria</taxon>
        <taxon>Rhodobacterales</taxon>
        <taxon>Paracoccaceae</taxon>
        <taxon>Paracoccus</taxon>
    </lineage>
</organism>
<evidence type="ECO:0000256" key="5">
    <source>
        <dbReference type="ARBA" id="ARBA00022840"/>
    </source>
</evidence>
<dbReference type="EMBL" id="JAQBIE010000019">
    <property type="protein sequence ID" value="MDB6178720.1"/>
    <property type="molecule type" value="Genomic_DNA"/>
</dbReference>
<dbReference type="InterPro" id="IPR011527">
    <property type="entry name" value="ABC1_TM_dom"/>
</dbReference>
<comment type="caution">
    <text evidence="12">The sequence shown here is derived from an EMBL/GenBank/DDBJ whole genome shotgun (WGS) entry which is preliminary data.</text>
</comment>
<dbReference type="PROSITE" id="PS50990">
    <property type="entry name" value="PEPTIDASE_C39"/>
    <property type="match status" value="1"/>
</dbReference>
<evidence type="ECO:0000259" key="11">
    <source>
        <dbReference type="PROSITE" id="PS50990"/>
    </source>
</evidence>
<evidence type="ECO:0000259" key="9">
    <source>
        <dbReference type="PROSITE" id="PS50893"/>
    </source>
</evidence>
<feature type="transmembrane region" description="Helical" evidence="8">
    <location>
        <begin position="180"/>
        <end position="202"/>
    </location>
</feature>
<keyword evidence="6 8" id="KW-1133">Transmembrane helix</keyword>
<dbReference type="Pfam" id="PF00664">
    <property type="entry name" value="ABC_membrane"/>
    <property type="match status" value="1"/>
</dbReference>
<name>A0ABT4ZH82_9RHOB</name>
<dbReference type="PANTHER" id="PTHR43394:SF1">
    <property type="entry name" value="ATP-BINDING CASSETTE SUB-FAMILY B MEMBER 10, MITOCHONDRIAL"/>
    <property type="match status" value="1"/>
</dbReference>
<dbReference type="Pfam" id="PF00005">
    <property type="entry name" value="ABC_tran"/>
    <property type="match status" value="1"/>
</dbReference>
<feature type="transmembrane region" description="Helical" evidence="8">
    <location>
        <begin position="292"/>
        <end position="311"/>
    </location>
</feature>
<evidence type="ECO:0000256" key="8">
    <source>
        <dbReference type="SAM" id="Phobius"/>
    </source>
</evidence>
<dbReference type="PANTHER" id="PTHR43394">
    <property type="entry name" value="ATP-DEPENDENT PERMEASE MDL1, MITOCHONDRIAL"/>
    <property type="match status" value="1"/>
</dbReference>
<evidence type="ECO:0000256" key="6">
    <source>
        <dbReference type="ARBA" id="ARBA00022989"/>
    </source>
</evidence>
<dbReference type="PROSITE" id="PS50929">
    <property type="entry name" value="ABC_TM1F"/>
    <property type="match status" value="1"/>
</dbReference>
<accession>A0ABT4ZH82</accession>
<reference evidence="12" key="1">
    <citation type="submission" date="2022-12" db="EMBL/GenBank/DDBJ databases">
        <title>Paracoccus onchidii sp. nov., isolated from a marine invertebrate from the South China Sea.</title>
        <authorList>
            <person name="Xu S."/>
            <person name="Liu Z."/>
            <person name="Xu Y."/>
        </authorList>
    </citation>
    <scope>NUCLEOTIDE SEQUENCE</scope>
    <source>
        <strain evidence="12">Z330</strain>
    </source>
</reference>
<dbReference type="InterPro" id="IPR017750">
    <property type="entry name" value="ATPase_T1SS"/>
</dbReference>
<dbReference type="InterPro" id="IPR003593">
    <property type="entry name" value="AAA+_ATPase"/>
</dbReference>